<feature type="transmembrane region" description="Helical" evidence="6">
    <location>
        <begin position="261"/>
        <end position="280"/>
    </location>
</feature>
<dbReference type="Pfam" id="PF02518">
    <property type="entry name" value="HATPase_c"/>
    <property type="match status" value="1"/>
</dbReference>
<accession>A0A848CCH6</accession>
<dbReference type="EC" id="2.7.13.3" evidence="2"/>
<organism evidence="8 9">
    <name type="scientific">Ligilactobacillus agilis</name>
    <dbReference type="NCBI Taxonomy" id="1601"/>
    <lineage>
        <taxon>Bacteria</taxon>
        <taxon>Bacillati</taxon>
        <taxon>Bacillota</taxon>
        <taxon>Bacilli</taxon>
        <taxon>Lactobacillales</taxon>
        <taxon>Lactobacillaceae</taxon>
        <taxon>Ligilactobacillus</taxon>
    </lineage>
</organism>
<dbReference type="EMBL" id="JABAFP010000022">
    <property type="protein sequence ID" value="NME42410.1"/>
    <property type="molecule type" value="Genomic_DNA"/>
</dbReference>
<evidence type="ECO:0000259" key="7">
    <source>
        <dbReference type="Pfam" id="PF02518"/>
    </source>
</evidence>
<name>A0A848CCH6_9LACO</name>
<dbReference type="SUPFAM" id="SSF50156">
    <property type="entry name" value="PDZ domain-like"/>
    <property type="match status" value="1"/>
</dbReference>
<dbReference type="GO" id="GO:0004673">
    <property type="term" value="F:protein histidine kinase activity"/>
    <property type="evidence" value="ECO:0007669"/>
    <property type="project" value="UniProtKB-EC"/>
</dbReference>
<dbReference type="AlphaFoldDB" id="A0A848CCH6"/>
<dbReference type="PANTHER" id="PTHR24421">
    <property type="entry name" value="NITRATE/NITRITE SENSOR PROTEIN NARX-RELATED"/>
    <property type="match status" value="1"/>
</dbReference>
<comment type="catalytic activity">
    <reaction evidence="1">
        <text>ATP + protein L-histidine = ADP + protein N-phospho-L-histidine.</text>
        <dbReference type="EC" id="2.7.13.3"/>
    </reaction>
</comment>
<feature type="transmembrane region" description="Helical" evidence="6">
    <location>
        <begin position="226"/>
        <end position="249"/>
    </location>
</feature>
<dbReference type="Proteomes" id="UP000563853">
    <property type="component" value="Unassembled WGS sequence"/>
</dbReference>
<keyword evidence="3" id="KW-0808">Transferase</keyword>
<dbReference type="SUPFAM" id="SSF55874">
    <property type="entry name" value="ATPase domain of HSP90 chaperone/DNA topoisomerase II/histidine kinase"/>
    <property type="match status" value="1"/>
</dbReference>
<keyword evidence="6" id="KW-0812">Transmembrane</keyword>
<evidence type="ECO:0000313" key="9">
    <source>
        <dbReference type="Proteomes" id="UP000563853"/>
    </source>
</evidence>
<evidence type="ECO:0000256" key="3">
    <source>
        <dbReference type="ARBA" id="ARBA00022679"/>
    </source>
</evidence>
<feature type="transmembrane region" description="Helical" evidence="6">
    <location>
        <begin position="321"/>
        <end position="340"/>
    </location>
</feature>
<gene>
    <name evidence="8" type="ORF">HF863_06480</name>
</gene>
<dbReference type="PANTHER" id="PTHR24421:SF10">
    <property type="entry name" value="NITRATE_NITRITE SENSOR PROTEIN NARQ"/>
    <property type="match status" value="1"/>
</dbReference>
<evidence type="ECO:0000256" key="5">
    <source>
        <dbReference type="ARBA" id="ARBA00023012"/>
    </source>
</evidence>
<dbReference type="InterPro" id="IPR036034">
    <property type="entry name" value="PDZ_sf"/>
</dbReference>
<dbReference type="InterPro" id="IPR036890">
    <property type="entry name" value="HATPase_C_sf"/>
</dbReference>
<feature type="transmembrane region" description="Helical" evidence="6">
    <location>
        <begin position="116"/>
        <end position="135"/>
    </location>
</feature>
<dbReference type="Gene3D" id="3.30.565.10">
    <property type="entry name" value="Histidine kinase-like ATPase, C-terminal domain"/>
    <property type="match status" value="1"/>
</dbReference>
<keyword evidence="6" id="KW-0472">Membrane</keyword>
<evidence type="ECO:0000256" key="1">
    <source>
        <dbReference type="ARBA" id="ARBA00000085"/>
    </source>
</evidence>
<comment type="caution">
    <text evidence="8">The sequence shown here is derived from an EMBL/GenBank/DDBJ whole genome shotgun (WGS) entry which is preliminary data.</text>
</comment>
<protein>
    <recommendedName>
        <fullName evidence="2">histidine kinase</fullName>
        <ecNumber evidence="2">2.7.13.3</ecNumber>
    </recommendedName>
</protein>
<feature type="transmembrane region" description="Helical" evidence="6">
    <location>
        <begin position="169"/>
        <end position="190"/>
    </location>
</feature>
<proteinExistence type="predicted"/>
<evidence type="ECO:0000313" key="8">
    <source>
        <dbReference type="EMBL" id="NME42410.1"/>
    </source>
</evidence>
<sequence length="580" mass="66162">MKKAKQRQLLKLLTLLLIFVGLWSYFYNYTSKNSFVGISLAKANKTWRIRSIKNASAASQSQLKVGTRLLKVDQNNPVNLTGVEQLLLVKKAKTLVIEKNHKVERIRLKKVSVTKAYYLLSVVSLFIIGGIIFLLQNSSGQQVEQNYFRLLSLLALGLVALVPSSLGNYLGRLVIISFISLLPVYLEKLLRVKGGSGRWTDCLKLWAIVNIGGYLLGLMVKLPYGWYYYINVGLFYLFLLVVAVMLGFYGVMKASYWKTQVNFSLLFLLALLPLYVFYILPRQTQISFELLVLFLLIPLLALVHILILNRLLKNSYQHNRLAYLSLTLFIAFSLILLARLVELTPLYFSLPYSVLLIATLLPLIAEATQIINRNQKNNSTLAIFIATEEEREQLATQIHDTVIQDAIFMKRKLEEKSELSKQEVILSYEELIYDLREVCAHIYPLQINSFGMKAALGQLFKKLEQNYSLVINAKYDSNLENLTLEMKNFIFRSIQELITNSYKHGQATIIKFDVKQIHDTLQITVTDNGRFKEPLLIEEGHLGLNLIRDKLALFGGKLSIMMSDETKVTMIIPLTRGVIA</sequence>
<feature type="transmembrane region" description="Helical" evidence="6">
    <location>
        <begin position="9"/>
        <end position="27"/>
    </location>
</feature>
<evidence type="ECO:0000256" key="6">
    <source>
        <dbReference type="SAM" id="Phobius"/>
    </source>
</evidence>
<dbReference type="GO" id="GO:0000160">
    <property type="term" value="P:phosphorelay signal transduction system"/>
    <property type="evidence" value="ECO:0007669"/>
    <property type="project" value="UniProtKB-KW"/>
</dbReference>
<keyword evidence="5" id="KW-0902">Two-component regulatory system</keyword>
<keyword evidence="6" id="KW-1133">Transmembrane helix</keyword>
<dbReference type="CDD" id="cd16917">
    <property type="entry name" value="HATPase_UhpB-NarQ-NarX-like"/>
    <property type="match status" value="1"/>
</dbReference>
<keyword evidence="4" id="KW-0418">Kinase</keyword>
<evidence type="ECO:0000256" key="4">
    <source>
        <dbReference type="ARBA" id="ARBA00022777"/>
    </source>
</evidence>
<reference evidence="8 9" key="1">
    <citation type="submission" date="2020-04" db="EMBL/GenBank/DDBJ databases">
        <authorList>
            <person name="Hitch T.C.A."/>
            <person name="Wylensek D."/>
            <person name="Clavel T."/>
        </authorList>
    </citation>
    <scope>NUCLEOTIDE SEQUENCE [LARGE SCALE GENOMIC DNA]</scope>
    <source>
        <strain evidence="8 9">WCA-389-WT-5H1</strain>
    </source>
</reference>
<feature type="transmembrane region" description="Helical" evidence="6">
    <location>
        <begin position="202"/>
        <end position="220"/>
    </location>
</feature>
<feature type="transmembrane region" description="Helical" evidence="6">
    <location>
        <begin position="346"/>
        <end position="365"/>
    </location>
</feature>
<feature type="transmembrane region" description="Helical" evidence="6">
    <location>
        <begin position="286"/>
        <end position="309"/>
    </location>
</feature>
<dbReference type="InterPro" id="IPR050482">
    <property type="entry name" value="Sensor_HK_TwoCompSys"/>
</dbReference>
<feature type="transmembrane region" description="Helical" evidence="6">
    <location>
        <begin position="147"/>
        <end position="163"/>
    </location>
</feature>
<feature type="domain" description="Histidine kinase/HSP90-like ATPase" evidence="7">
    <location>
        <begin position="489"/>
        <end position="575"/>
    </location>
</feature>
<dbReference type="InterPro" id="IPR003594">
    <property type="entry name" value="HATPase_dom"/>
</dbReference>
<dbReference type="RefSeq" id="WP_170091682.1">
    <property type="nucleotide sequence ID" value="NZ_JABAFP010000022.1"/>
</dbReference>
<evidence type="ECO:0000256" key="2">
    <source>
        <dbReference type="ARBA" id="ARBA00012438"/>
    </source>
</evidence>